<dbReference type="PROSITE" id="PS01359">
    <property type="entry name" value="ZF_PHD_1"/>
    <property type="match status" value="1"/>
</dbReference>
<keyword evidence="20" id="KW-1185">Reference proteome</keyword>
<dbReference type="SUPFAM" id="SSF57903">
    <property type="entry name" value="FYVE/PHD zinc finger"/>
    <property type="match status" value="1"/>
</dbReference>
<accession>A0ABD1PUR6</accession>
<evidence type="ECO:0000256" key="11">
    <source>
        <dbReference type="ARBA" id="ARBA00023163"/>
    </source>
</evidence>
<dbReference type="EMBL" id="JBFOLK010000013">
    <property type="protein sequence ID" value="KAL2466286.1"/>
    <property type="molecule type" value="Genomic_DNA"/>
</dbReference>
<dbReference type="EC" id="2.3.1.48" evidence="3"/>
<dbReference type="GO" id="GO:0004402">
    <property type="term" value="F:histone acetyltransferase activity"/>
    <property type="evidence" value="ECO:0007669"/>
    <property type="project" value="UniProtKB-ARBA"/>
</dbReference>
<keyword evidence="6 15" id="KW-0863">Zinc-finger</keyword>
<feature type="domain" description="ZZ-type" evidence="17">
    <location>
        <begin position="438"/>
        <end position="501"/>
    </location>
</feature>
<gene>
    <name evidence="19" type="ORF">Adt_42137</name>
</gene>
<evidence type="ECO:0000256" key="12">
    <source>
        <dbReference type="ARBA" id="ARBA00023242"/>
    </source>
</evidence>
<dbReference type="PANTHER" id="PTHR13808:SF1">
    <property type="entry name" value="HISTONE ACETYLTRANSFERASE"/>
    <property type="match status" value="1"/>
</dbReference>
<dbReference type="InterPro" id="IPR013083">
    <property type="entry name" value="Znf_RING/FYVE/PHD"/>
</dbReference>
<keyword evidence="4" id="KW-0808">Transferase</keyword>
<feature type="domain" description="TAZ-type" evidence="16">
    <location>
        <begin position="612"/>
        <end position="694"/>
    </location>
</feature>
<dbReference type="GO" id="GO:0008270">
    <property type="term" value="F:zinc ion binding"/>
    <property type="evidence" value="ECO:0007669"/>
    <property type="project" value="UniProtKB-KW"/>
</dbReference>
<dbReference type="InterPro" id="IPR000197">
    <property type="entry name" value="Znf_TAZ"/>
</dbReference>
<dbReference type="SUPFAM" id="SSF57850">
    <property type="entry name" value="RING/U-box"/>
    <property type="match status" value="2"/>
</dbReference>
<evidence type="ECO:0000256" key="5">
    <source>
        <dbReference type="ARBA" id="ARBA00022723"/>
    </source>
</evidence>
<evidence type="ECO:0000256" key="6">
    <source>
        <dbReference type="ARBA" id="ARBA00022771"/>
    </source>
</evidence>
<dbReference type="Pfam" id="PF08214">
    <property type="entry name" value="HAT_KAT11"/>
    <property type="match status" value="1"/>
</dbReference>
<dbReference type="InterPro" id="IPR019786">
    <property type="entry name" value="Zinc_finger_PHD-type_CS"/>
</dbReference>
<protein>
    <recommendedName>
        <fullName evidence="3">histone acetyltransferase</fullName>
        <ecNumber evidence="3">2.3.1.48</ecNumber>
    </recommendedName>
</protein>
<evidence type="ECO:0000256" key="4">
    <source>
        <dbReference type="ARBA" id="ARBA00022679"/>
    </source>
</evidence>
<dbReference type="SMART" id="SM00551">
    <property type="entry name" value="ZnF_TAZ"/>
    <property type="match status" value="1"/>
</dbReference>
<evidence type="ECO:0000256" key="13">
    <source>
        <dbReference type="ARBA" id="ARBA00023315"/>
    </source>
</evidence>
<dbReference type="SMART" id="SM01250">
    <property type="entry name" value="KAT11"/>
    <property type="match status" value="1"/>
</dbReference>
<evidence type="ECO:0000256" key="2">
    <source>
        <dbReference type="ARBA" id="ARBA00004123"/>
    </source>
</evidence>
<comment type="subcellular location">
    <subcellularLocation>
        <location evidence="2">Nucleus</location>
    </subcellularLocation>
</comment>
<evidence type="ECO:0000256" key="15">
    <source>
        <dbReference type="PROSITE-ProRule" id="PRU00228"/>
    </source>
</evidence>
<evidence type="ECO:0000256" key="9">
    <source>
        <dbReference type="ARBA" id="ARBA00023015"/>
    </source>
</evidence>
<keyword evidence="8" id="KW-0156">Chromatin regulator</keyword>
<dbReference type="CDD" id="cd15802">
    <property type="entry name" value="RING_CBP-p300"/>
    <property type="match status" value="1"/>
</dbReference>
<dbReference type="PANTHER" id="PTHR13808">
    <property type="entry name" value="CBP/P300-RELATED"/>
    <property type="match status" value="1"/>
</dbReference>
<keyword evidence="5" id="KW-0479">Metal-binding</keyword>
<dbReference type="SUPFAM" id="SSF57933">
    <property type="entry name" value="TAZ domain"/>
    <property type="match status" value="1"/>
</dbReference>
<dbReference type="InterPro" id="IPR011011">
    <property type="entry name" value="Znf_FYVE_PHD"/>
</dbReference>
<evidence type="ECO:0000256" key="10">
    <source>
        <dbReference type="ARBA" id="ARBA00023159"/>
    </source>
</evidence>
<dbReference type="Gene3D" id="3.30.40.10">
    <property type="entry name" value="Zinc/RING finger domain, C3HC4 (zinc finger)"/>
    <property type="match status" value="1"/>
</dbReference>
<dbReference type="Gene3D" id="1.20.1020.10">
    <property type="entry name" value="TAZ domain"/>
    <property type="match status" value="1"/>
</dbReference>
<keyword evidence="12" id="KW-0539">Nucleus</keyword>
<dbReference type="Gene3D" id="3.30.60.90">
    <property type="match status" value="2"/>
</dbReference>
<dbReference type="Pfam" id="PF00628">
    <property type="entry name" value="PHD"/>
    <property type="match status" value="1"/>
</dbReference>
<dbReference type="InterPro" id="IPR035898">
    <property type="entry name" value="TAZ_dom_sf"/>
</dbReference>
<dbReference type="InterPro" id="IPR010303">
    <property type="entry name" value="RING_CBP-p300"/>
</dbReference>
<evidence type="ECO:0000313" key="20">
    <source>
        <dbReference type="Proteomes" id="UP001604336"/>
    </source>
</evidence>
<dbReference type="InterPro" id="IPR043145">
    <property type="entry name" value="Znf_ZZ_sf"/>
</dbReference>
<dbReference type="Proteomes" id="UP001604336">
    <property type="component" value="Unassembled WGS sequence"/>
</dbReference>
<dbReference type="InterPro" id="IPR013178">
    <property type="entry name" value="Histone_AcTrfase_Rtt109/CBP"/>
</dbReference>
<dbReference type="PROSITE" id="PS51727">
    <property type="entry name" value="CBP_P300_HAT"/>
    <property type="match status" value="1"/>
</dbReference>
<comment type="function">
    <text evidence="1">Acetyltransferase enzyme. Acetylates histones, giving a specific tag for transcriptional activation.</text>
</comment>
<sequence>MKHSTSEKSCQLCGLEKLMFEPPPIYCTPCAARIKRNSVYYTATPPDRQYCFCIPCYNDACGDTIVVYGTSIPKAGMKEKENNEETEESWVQCDKCEAWQHQICALFDCRKNNGGQAEYTCPKCYAAQVGRGERVPSPQGAVLGAKYLPKTILSDHIEQRLFRKLKLERQLRARLQRKDYDEVPGAESLIVRLISSLDKKMEIKPRLHEILQEENYPSEFPYKSKVLFLFQKIEGVEVCHFGMNLQEFGSECQQPNQRRVYISYLDSVKYFRPDVKAVTGESLRTFVYHEILANWIFRILQISRVHKLLHMGMSTIERYLSMLRKAAMQNIVVAVTNLYDHFFVCSGECKAKVTAARLPYFDGDYWPFAAEDMIYQLQQEEDEKEWHKKGTIEKTITERAIKASGQSDLSVNAAKDLLLMHKLGEMIRPMKEDFIMVHLQHACTHCCNVMVSGNSWVCKQCRNFQLCDNCYKAEQQREDGERHPMNQKEKHLLHAVEITDVPGDTKDKDEILEFEFFRSTEHILLFCQENHYQFDTFRRAKYSSMMILCYLHNLTPRALTLTCYICHRSIRASQCWRCETCPDYDVCNTCYQKDGRIDHPHNFYNTFNDNKKALQLGVMQLRKMLDLLVNASQCYMDCEYPNCGKLKALFRHGKRCDIRAPGGCFPCQKMWYLISLHARECKKSDCSVPRCRDVKEYGRWQRQILDSQRKVVVMDMMRQRTAQVA</sequence>
<evidence type="ECO:0000256" key="3">
    <source>
        <dbReference type="ARBA" id="ARBA00013184"/>
    </source>
</evidence>
<dbReference type="SMART" id="SM00291">
    <property type="entry name" value="ZnF_ZZ"/>
    <property type="match status" value="2"/>
</dbReference>
<keyword evidence="13" id="KW-0012">Acyltransferase</keyword>
<keyword evidence="7" id="KW-0862">Zinc</keyword>
<evidence type="ECO:0000256" key="7">
    <source>
        <dbReference type="ARBA" id="ARBA00022833"/>
    </source>
</evidence>
<evidence type="ECO:0000259" key="18">
    <source>
        <dbReference type="PROSITE" id="PS51727"/>
    </source>
</evidence>
<evidence type="ECO:0000256" key="14">
    <source>
        <dbReference type="ARBA" id="ARBA00048017"/>
    </source>
</evidence>
<evidence type="ECO:0000259" key="16">
    <source>
        <dbReference type="PROSITE" id="PS50134"/>
    </source>
</evidence>
<comment type="caution">
    <text evidence="19">The sequence shown here is derived from an EMBL/GenBank/DDBJ whole genome shotgun (WGS) entry which is preliminary data.</text>
</comment>
<dbReference type="PROSITE" id="PS01357">
    <property type="entry name" value="ZF_ZZ_1"/>
    <property type="match status" value="1"/>
</dbReference>
<dbReference type="GO" id="GO:0005634">
    <property type="term" value="C:nucleus"/>
    <property type="evidence" value="ECO:0007669"/>
    <property type="project" value="UniProtKB-SubCell"/>
</dbReference>
<dbReference type="InterPro" id="IPR019787">
    <property type="entry name" value="Znf_PHD-finger"/>
</dbReference>
<evidence type="ECO:0000256" key="8">
    <source>
        <dbReference type="ARBA" id="ARBA00022853"/>
    </source>
</evidence>
<evidence type="ECO:0000313" key="19">
    <source>
        <dbReference type="EMBL" id="KAL2466286.1"/>
    </source>
</evidence>
<keyword evidence="11" id="KW-0804">Transcription</keyword>
<dbReference type="FunFam" id="3.30.60.90:FF:000022">
    <property type="entry name" value="Histone acetyltransferase of the CBP family 12"/>
    <property type="match status" value="1"/>
</dbReference>
<dbReference type="InterPro" id="IPR031162">
    <property type="entry name" value="CBP_P300_HAT"/>
</dbReference>
<keyword evidence="10" id="KW-0010">Activator</keyword>
<dbReference type="AlphaFoldDB" id="A0ABD1PUR6"/>
<evidence type="ECO:0000259" key="17">
    <source>
        <dbReference type="PROSITE" id="PS50135"/>
    </source>
</evidence>
<keyword evidence="9" id="KW-0805">Transcription regulation</keyword>
<reference evidence="20" key="1">
    <citation type="submission" date="2024-07" db="EMBL/GenBank/DDBJ databases">
        <title>Two chromosome-level genome assemblies of Korean endemic species Abeliophyllum distichum and Forsythia ovata (Oleaceae).</title>
        <authorList>
            <person name="Jang H."/>
        </authorList>
    </citation>
    <scope>NUCLEOTIDE SEQUENCE [LARGE SCALE GENOMIC DNA]</scope>
</reference>
<dbReference type="PROSITE" id="PS50135">
    <property type="entry name" value="ZF_ZZ_2"/>
    <property type="match status" value="1"/>
</dbReference>
<dbReference type="InterPro" id="IPR000433">
    <property type="entry name" value="Znf_ZZ"/>
</dbReference>
<dbReference type="Pfam" id="PF02135">
    <property type="entry name" value="zf-TAZ"/>
    <property type="match status" value="1"/>
</dbReference>
<feature type="domain" description="CBP/p300-type HAT" evidence="18">
    <location>
        <begin position="142"/>
        <end position="556"/>
    </location>
</feature>
<proteinExistence type="predicted"/>
<comment type="catalytic activity">
    <reaction evidence="14">
        <text>L-lysyl-[protein] + acetyl-CoA = N(6)-acetyl-L-lysyl-[protein] + CoA + H(+)</text>
        <dbReference type="Rhea" id="RHEA:45948"/>
        <dbReference type="Rhea" id="RHEA-COMP:9752"/>
        <dbReference type="Rhea" id="RHEA-COMP:10731"/>
        <dbReference type="ChEBI" id="CHEBI:15378"/>
        <dbReference type="ChEBI" id="CHEBI:29969"/>
        <dbReference type="ChEBI" id="CHEBI:57287"/>
        <dbReference type="ChEBI" id="CHEBI:57288"/>
        <dbReference type="ChEBI" id="CHEBI:61930"/>
        <dbReference type="EC" id="2.3.1.48"/>
    </reaction>
</comment>
<name>A0ABD1PUR6_9LAMI</name>
<dbReference type="PROSITE" id="PS50134">
    <property type="entry name" value="ZF_TAZ"/>
    <property type="match status" value="1"/>
</dbReference>
<organism evidence="19 20">
    <name type="scientific">Abeliophyllum distichum</name>
    <dbReference type="NCBI Taxonomy" id="126358"/>
    <lineage>
        <taxon>Eukaryota</taxon>
        <taxon>Viridiplantae</taxon>
        <taxon>Streptophyta</taxon>
        <taxon>Embryophyta</taxon>
        <taxon>Tracheophyta</taxon>
        <taxon>Spermatophyta</taxon>
        <taxon>Magnoliopsida</taxon>
        <taxon>eudicotyledons</taxon>
        <taxon>Gunneridae</taxon>
        <taxon>Pentapetalae</taxon>
        <taxon>asterids</taxon>
        <taxon>lamiids</taxon>
        <taxon>Lamiales</taxon>
        <taxon>Oleaceae</taxon>
        <taxon>Forsythieae</taxon>
        <taxon>Abeliophyllum</taxon>
    </lineage>
</organism>
<evidence type="ECO:0000256" key="1">
    <source>
        <dbReference type="ARBA" id="ARBA00002581"/>
    </source>
</evidence>